<dbReference type="PANTHER" id="PTHR30273">
    <property type="entry name" value="PERIPLASMIC SIGNAL SENSOR AND SIGMA FACTOR ACTIVATOR FECR-RELATED"/>
    <property type="match status" value="1"/>
</dbReference>
<evidence type="ECO:0000259" key="2">
    <source>
        <dbReference type="Pfam" id="PF04773"/>
    </source>
</evidence>
<dbReference type="RefSeq" id="WP_188224301.1">
    <property type="nucleotide sequence ID" value="NZ_JACVXD010000009.1"/>
</dbReference>
<keyword evidence="1" id="KW-0812">Transmembrane</keyword>
<evidence type="ECO:0000313" key="5">
    <source>
        <dbReference type="Proteomes" id="UP000621516"/>
    </source>
</evidence>
<dbReference type="Proteomes" id="UP000621516">
    <property type="component" value="Unassembled WGS sequence"/>
</dbReference>
<proteinExistence type="predicted"/>
<dbReference type="Gene3D" id="2.60.120.1440">
    <property type="match status" value="1"/>
</dbReference>
<evidence type="ECO:0000256" key="1">
    <source>
        <dbReference type="SAM" id="Phobius"/>
    </source>
</evidence>
<accession>A0A8J6PZ13</accession>
<keyword evidence="5" id="KW-1185">Reference proteome</keyword>
<dbReference type="Gene3D" id="3.55.50.30">
    <property type="match status" value="1"/>
</dbReference>
<comment type="caution">
    <text evidence="4">The sequence shown here is derived from an EMBL/GenBank/DDBJ whole genome shotgun (WGS) entry which is preliminary data.</text>
</comment>
<keyword evidence="1" id="KW-0472">Membrane</keyword>
<dbReference type="InterPro" id="IPR012373">
    <property type="entry name" value="Ferrdict_sens_TM"/>
</dbReference>
<dbReference type="AlphaFoldDB" id="A0A8J6PZ13"/>
<dbReference type="EMBL" id="JACVXD010000009">
    <property type="protein sequence ID" value="MBD0825007.1"/>
    <property type="molecule type" value="Genomic_DNA"/>
</dbReference>
<dbReference type="PIRSF" id="PIRSF018266">
    <property type="entry name" value="FecR"/>
    <property type="match status" value="1"/>
</dbReference>
<protein>
    <submittedName>
        <fullName evidence="4">FecR family protein</fullName>
    </submittedName>
</protein>
<dbReference type="Pfam" id="PF16344">
    <property type="entry name" value="FecR_C"/>
    <property type="match status" value="1"/>
</dbReference>
<dbReference type="Pfam" id="PF04773">
    <property type="entry name" value="FecR"/>
    <property type="match status" value="1"/>
</dbReference>
<name>A0A8J6PZ13_9FLAO</name>
<feature type="domain" description="Protein FecR C-terminal" evidence="3">
    <location>
        <begin position="233"/>
        <end position="297"/>
    </location>
</feature>
<feature type="domain" description="FecR protein" evidence="2">
    <location>
        <begin position="102"/>
        <end position="190"/>
    </location>
</feature>
<dbReference type="InterPro" id="IPR006860">
    <property type="entry name" value="FecR"/>
</dbReference>
<organism evidence="4 5">
    <name type="scientific">Aestuariibaculum marinum</name>
    <dbReference type="NCBI Taxonomy" id="2683592"/>
    <lineage>
        <taxon>Bacteria</taxon>
        <taxon>Pseudomonadati</taxon>
        <taxon>Bacteroidota</taxon>
        <taxon>Flavobacteriia</taxon>
        <taxon>Flavobacteriales</taxon>
        <taxon>Flavobacteriaceae</taxon>
    </lineage>
</organism>
<reference evidence="4 5" key="1">
    <citation type="journal article" date="2018" name="J. Microbiol.">
        <title>Aestuariibaculum marinum sp. nov., a marine bacterium isolated from seawater in South Korea.</title>
        <authorList>
            <person name="Choi J."/>
            <person name="Lee D."/>
            <person name="Jang J.H."/>
            <person name="Cha S."/>
            <person name="Seo T."/>
        </authorList>
    </citation>
    <scope>NUCLEOTIDE SEQUENCE [LARGE SCALE GENOMIC DNA]</scope>
    <source>
        <strain evidence="4 5">IP7</strain>
    </source>
</reference>
<dbReference type="InterPro" id="IPR032508">
    <property type="entry name" value="FecR_C"/>
</dbReference>
<dbReference type="GO" id="GO:0016989">
    <property type="term" value="F:sigma factor antagonist activity"/>
    <property type="evidence" value="ECO:0007669"/>
    <property type="project" value="TreeGrafter"/>
</dbReference>
<keyword evidence="1" id="KW-1133">Transmembrane helix</keyword>
<gene>
    <name evidence="4" type="ORF">ICJ85_13375</name>
</gene>
<evidence type="ECO:0000259" key="3">
    <source>
        <dbReference type="Pfam" id="PF16344"/>
    </source>
</evidence>
<evidence type="ECO:0000313" key="4">
    <source>
        <dbReference type="EMBL" id="MBD0825007.1"/>
    </source>
</evidence>
<feature type="transmembrane region" description="Helical" evidence="1">
    <location>
        <begin position="75"/>
        <end position="94"/>
    </location>
</feature>
<sequence length="301" mass="34850">MKNNKDILKWFENELGEEEFSELKQSENFETLEKIAHYAKHMKAPEVNPQDALMAFKKRNLNKKSPKVIDFNFKTIIKVAAILVVMLTSSYFLFFNNDLSFETEIAQTETLTLPDGSEVILNAASNLHYNKKEWASHRFLELEGEAFFKVQKGEKFTVNTSSGTVQVLGTQFNVKRRVNYFEVQCYEGLVAVTYDKKTVKLPPGKSFRVVNNTIQLVDDFEAEKPSWMQNESSFNKVPLREVVSELQRQYNINVKLENVEEDLLFKGAFTHENLEIALKSITIPLDLNYKIEGKHVVLYRK</sequence>
<dbReference type="PANTHER" id="PTHR30273:SF2">
    <property type="entry name" value="PROTEIN FECR"/>
    <property type="match status" value="1"/>
</dbReference>